<dbReference type="EMBL" id="JBHTIF010000001">
    <property type="protein sequence ID" value="MFD0726213.1"/>
    <property type="molecule type" value="Genomic_DNA"/>
</dbReference>
<dbReference type="Pfam" id="PF11731">
    <property type="entry name" value="Cdd1"/>
    <property type="match status" value="1"/>
</dbReference>
<evidence type="ECO:0000313" key="1">
    <source>
        <dbReference type="EMBL" id="MFD0726213.1"/>
    </source>
</evidence>
<comment type="caution">
    <text evidence="1">The sequence shown here is derived from an EMBL/GenBank/DDBJ whole genome shotgun (WGS) entry which is preliminary data.</text>
</comment>
<evidence type="ECO:0000313" key="2">
    <source>
        <dbReference type="Proteomes" id="UP001597110"/>
    </source>
</evidence>
<protein>
    <submittedName>
        <fullName evidence="1">Helix-hairpin-helix domain-containing protein</fullName>
    </submittedName>
</protein>
<dbReference type="RefSeq" id="WP_386823767.1">
    <property type="nucleotide sequence ID" value="NZ_JBHTIF010000001.1"/>
</dbReference>
<dbReference type="Gene3D" id="1.10.150.20">
    <property type="entry name" value="5' to 3' exonuclease, C-terminal subdomain"/>
    <property type="match status" value="1"/>
</dbReference>
<dbReference type="InterPro" id="IPR021725">
    <property type="entry name" value="Cdd1"/>
</dbReference>
<keyword evidence="2" id="KW-1185">Reference proteome</keyword>
<name>A0ABW2YDH4_9GAMM</name>
<proteinExistence type="predicted"/>
<gene>
    <name evidence="1" type="ORF">ACFQ0E_11480</name>
</gene>
<dbReference type="Proteomes" id="UP001597110">
    <property type="component" value="Unassembled WGS sequence"/>
</dbReference>
<accession>A0ABW2YDH4</accession>
<reference evidence="2" key="1">
    <citation type="journal article" date="2019" name="Int. J. Syst. Evol. Microbiol.">
        <title>The Global Catalogue of Microorganisms (GCM) 10K type strain sequencing project: providing services to taxonomists for standard genome sequencing and annotation.</title>
        <authorList>
            <consortium name="The Broad Institute Genomics Platform"/>
            <consortium name="The Broad Institute Genome Sequencing Center for Infectious Disease"/>
            <person name="Wu L."/>
            <person name="Ma J."/>
        </authorList>
    </citation>
    <scope>NUCLEOTIDE SEQUENCE [LARGE SCALE GENOMIC DNA]</scope>
    <source>
        <strain evidence="2">CCUG 55585</strain>
    </source>
</reference>
<organism evidence="1 2">
    <name type="scientific">Lysobacter brunescens</name>
    <dbReference type="NCBI Taxonomy" id="262323"/>
    <lineage>
        <taxon>Bacteria</taxon>
        <taxon>Pseudomonadati</taxon>
        <taxon>Pseudomonadota</taxon>
        <taxon>Gammaproteobacteria</taxon>
        <taxon>Lysobacterales</taxon>
        <taxon>Lysobacteraceae</taxon>
        <taxon>Lysobacter</taxon>
    </lineage>
</organism>
<sequence>MAKASHATDVRRFQDIPNLGPATEADLRLLGIATPADLASQDAWLLYDRLCTLTGVRHDPCVIDVFLAIIDFMRGAPPRPWWDYTPMRKARVDR</sequence>